<proteinExistence type="predicted"/>
<feature type="compositionally biased region" description="Low complexity" evidence="1">
    <location>
        <begin position="1681"/>
        <end position="1695"/>
    </location>
</feature>
<keyword evidence="3" id="KW-1185">Reference proteome</keyword>
<feature type="compositionally biased region" description="Low complexity" evidence="1">
    <location>
        <begin position="2230"/>
        <end position="2239"/>
    </location>
</feature>
<sequence>MAAEALAFLSDTPCKMLHANSATASELLQGGDFVTVVGDGPDALDAASSATLLLGAAAVRLVVPQHRVAPLVMDGAALLSSARRRALAASLQPHYTAPQPGPLAKALKAPAKRRFWALVSDLVKPAAVLRTNPERGPDLPAASPASATASPPLPTRAAPSGGSSLWRLRRANTLLSPSSTAAAAAPAAAGKPLVLWAPSLRDPRFVPYLDRSLREELMGQLGEGELGLFRGLVHPDVPGLAFIGFQQGASKEVLELQAQWLAAHLAGQLALPSAAAMRADVAAQRAWRSGALAHPLMSAGGSLARRHEQCYVEQLQRDLRGASLAMTSTSPSAVAWATADHRHAGSATASRPPIPRQEVTEPDAVQEGAPGTGRPAGALRMTGKLPSLQLPPPAECGDEAEDGVDFYDEELENTFGVASPPSAILHAAGTGRGGGRRAASTTSGQAPHRCGRHSQPRSSAGCVETGVRSARSAVLGSGGQERSSAASVGGTSAGSSHVLSGCGERTSAGSTASTTTTTSAFFARFSGRVSWFSSIAGGAGAAGSGVGGTGSPLLSPYSVPLSPSGGGKAALSKPPAAAAAAPMSPSMVAPLSLASPTSPTTPLTPGEQQSYDRADSSVRTTLASPAGDGSSWLVKPAARTRRGASAAAAVPAAALVPPAAGARARSAMSSAAVAAAAHAAAARARAVTQQVAAAMNASAAARGRELGVGGAGADGHGDGASAVDGRFSAPTRPARCAPMLEEGQDEDESEPGQTRHTYNGPYHVPAAPSLMLKASSAGERHHAHVQAQAGQLLVQQGAVMMTAMQQQLQQAAMAAAEAAVMPIPAPQPVRLPASTPAGAVVLGNAAHTAVSHPNGGYQHQAADPKSDCAHAGAVAAPTPRAVHLNVVAREERDDAGAALYDTEDAGASASTCAFTSPTAAAACTHSQSPSLVLTYATSTGAPSPRSFRALQRNESNGSIGVPAPIGAAAAAHHGIALAKATGALPVASLTVTTTAAEAGMDGSTISGGGTGAFSSGVLGASARHLVAPMTAALRQEQHQQRLQQQHLQLLLLQQQQQQQHAPPPTPSSGQDTPKVLASDIEGQVSPPSTLSALVQPLSAPPMLLLDQAEEEDGFCHNEPSVHSVITPAASTAAVGSNLQSLAAPYAIGGPVEKPLSAKSARTPKGSSLAQALSACLPFVQLKRPAAPDAEAEDGRARSAISPLQNAAAVVSETGGTGCAALTATCGLTHRLSLGGPQSASTIPAAPTSALVAAEAASGGALASSIAGAATLASRSSTAALVDPPQQRTPVAELVDDAERSARRMSRLMRQRRAVSSTGEDPADAGPDSNGNSGGYGTRARTNTRFSYNGAVPMTGAGTAVYAAAGANLHRGHSSGLWGIVGSRRSSGGGAGAGAACVLVPAAPQSARRTSAGGRSSRASSGAFRVSNGGGSLYVSGAGGGGGIGVGAYYSGAAMADASGMTDGGADLSIWGDGAALDLMTSQIEALRTHLRDPRVVPFPSVGAASPPIASPLLPTPRSSRPSPSPSPRLSLGWPRSPSSAAVPAPGLGAGGHGPGALPASSPSPPAQKRLLHTAQSLPDQRHSQPQLLLLQPHPSLSVASAGKSGTFEPLARPRPPLRSHPGHPERPTADGACLPQPSASVAQVALTQASPHRQVTLPPEALARITAATAAAPAVAADAATPASRSVPTTPQAPAAVPPAPDPQQHLVFKEVVPTEGAAATPGALVALPSIGSRVAPLAAAAAAVAAAAAAASNSGEVSDWTPFSSFRHTAALQLPPLPPPPQQQHPRQLHPQQAELDSTCLATASFIRHADGDEDTALGGAPAAAPCTRSTADGVMASPAGSGTEDNAAFRVVCKGRSVPDLRVLHRLFTIPEHRRNQPTSANTLNESETDTGSGIAAPVTGGGGLNRSFSGVISFTHDFGPSAVSSSTRAHSFGSYLGFAASESQTGFILTPAAACPRSDTAASASNAPARGGSTSVPAAAPGIALGAGNTAFVERANGHDVDLMLRDHVPNHPPASTVTGAGIIASLMSDVARRGSSGNDRGDSSVLPQGSGGNTHATEPQAQRTEPTIAFLPSPKARSPLPRVAAPPPQLVSPVEPTRSTARTTVDAPGSSAVPRTALPPSLTLNIAAAAGRGAGGRPMADERALATRWQPVGFSGVGCSTPPGTSAAASKLLVLPELPAGDGYYSGYPHTVPNTPTTLTPFSTAAGPSSQPSWQLQQHSPPPQQPCQQQAPLPQRTSRTSAVAAALTGLLSTAFSGSFAAGGGASTAATNAITTPRPRLTRQSTGGASMASLSQLEQRPSGIAANAVIGGVSAAGAGGAAAHFSGRIGGGAGGWLDGRTSAPTRGSRKFLLGMLGSASGGAGGGGAGGVGGGLLSAAADAATLPYRKRLSSGLQGSSPPKTLAAALPTSSPPAASQAAALMVSLSGGIGSQRSLAAPQQQQRPTATAMAAAAAAAAAAARTSAPAPTARGRRATVPSAGCAGGRSCLMEFGDDDDDNDDNTQAQDEHEGGEFPESAATAAASASAYDRRRSAPPLLHQGTHQVPFRDHLAAATIQAWRSTQQHSHLMAQPTATSSVFEEEETSWPALSTGGGGVFALSGVSPDSRAHPASLISEAEALVATAALPVLPNDPQPPLSPFQAAAANALLHASTVAVLPAAGAQGLQQSQTQPDARANDGFGFTCHHGQTSAMLPQFSLGDTAETHAGADLLPPPPADLSPPPPPALPLRRATVGGVGASTVYATAGGPNTWSYYSSCGGGHALPTGETGAMGPLAPGPFRSAGSCGGTSAVQTGGSTAGAEEKHGSPAWLVRHASEARQEQIVTQISSWLREALKQKFNAQ</sequence>
<feature type="region of interest" description="Disordered" evidence="1">
    <location>
        <begin position="342"/>
        <end position="375"/>
    </location>
</feature>
<feature type="compositionally biased region" description="Low complexity" evidence="1">
    <location>
        <begin position="2520"/>
        <end position="2530"/>
    </location>
</feature>
<feature type="region of interest" description="Disordered" evidence="1">
    <location>
        <begin position="1597"/>
        <end position="1635"/>
    </location>
</feature>
<gene>
    <name evidence="2" type="ORF">HYH02_001245</name>
</gene>
<feature type="region of interest" description="Disordered" evidence="1">
    <location>
        <begin position="1053"/>
        <end position="1074"/>
    </location>
</feature>
<evidence type="ECO:0000313" key="2">
    <source>
        <dbReference type="EMBL" id="KAG2454211.1"/>
    </source>
</evidence>
<feature type="region of interest" description="Disordered" evidence="1">
    <location>
        <begin position="710"/>
        <end position="733"/>
    </location>
</feature>
<feature type="compositionally biased region" description="Low complexity" evidence="1">
    <location>
        <begin position="1503"/>
        <end position="1546"/>
    </location>
</feature>
<feature type="region of interest" description="Disordered" evidence="1">
    <location>
        <begin position="2707"/>
        <end position="2728"/>
    </location>
</feature>
<feature type="region of interest" description="Disordered" evidence="1">
    <location>
        <begin position="2466"/>
        <end position="2533"/>
    </location>
</feature>
<feature type="region of interest" description="Disordered" evidence="1">
    <location>
        <begin position="2787"/>
        <end position="2809"/>
    </location>
</feature>
<feature type="region of interest" description="Disordered" evidence="1">
    <location>
        <begin position="1772"/>
        <end position="1793"/>
    </location>
</feature>
<feature type="compositionally biased region" description="Low complexity" evidence="1">
    <location>
        <begin position="138"/>
        <end position="160"/>
    </location>
</feature>
<feature type="region of interest" description="Disordered" evidence="1">
    <location>
        <begin position="1501"/>
        <end position="1567"/>
    </location>
</feature>
<feature type="compositionally biased region" description="Low complexity" evidence="1">
    <location>
        <begin position="505"/>
        <end position="515"/>
    </location>
</feature>
<feature type="region of interest" description="Disordered" evidence="1">
    <location>
        <begin position="2036"/>
        <end position="2121"/>
    </location>
</feature>
<feature type="compositionally biased region" description="Basic residues" evidence="1">
    <location>
        <begin position="1303"/>
        <end position="1312"/>
    </location>
</feature>
<evidence type="ECO:0000256" key="1">
    <source>
        <dbReference type="SAM" id="MobiDB-lite"/>
    </source>
</evidence>
<protein>
    <submittedName>
        <fullName evidence="2">Uncharacterized protein</fullName>
    </submittedName>
</protein>
<dbReference type="EMBL" id="JAEHOD010000002">
    <property type="protein sequence ID" value="KAG2454211.1"/>
    <property type="molecule type" value="Genomic_DNA"/>
</dbReference>
<feature type="compositionally biased region" description="Acidic residues" evidence="1">
    <location>
        <begin position="2495"/>
        <end position="2504"/>
    </location>
</feature>
<feature type="region of interest" description="Disordered" evidence="1">
    <location>
        <begin position="1681"/>
        <end position="1703"/>
    </location>
</feature>
<dbReference type="OrthoDB" id="550475at2759"/>
<feature type="compositionally biased region" description="Low complexity" evidence="1">
    <location>
        <begin position="590"/>
        <end position="605"/>
    </location>
</feature>
<dbReference type="Gene3D" id="3.50.50.60">
    <property type="entry name" value="FAD/NAD(P)-binding domain"/>
    <property type="match status" value="1"/>
</dbReference>
<dbReference type="Proteomes" id="UP000613740">
    <property type="component" value="Unassembled WGS sequence"/>
</dbReference>
<feature type="region of interest" description="Disordered" evidence="1">
    <location>
        <begin position="2270"/>
        <end position="2289"/>
    </location>
</feature>
<feature type="region of interest" description="Disordered" evidence="1">
    <location>
        <begin position="1878"/>
        <end position="1902"/>
    </location>
</feature>
<dbReference type="InterPro" id="IPR036188">
    <property type="entry name" value="FAD/NAD-bd_sf"/>
</dbReference>
<comment type="caution">
    <text evidence="2">The sequence shown here is derived from an EMBL/GenBank/DDBJ whole genome shotgun (WGS) entry which is preliminary data.</text>
</comment>
<feature type="compositionally biased region" description="Polar residues" evidence="1">
    <location>
        <begin position="1879"/>
        <end position="1894"/>
    </location>
</feature>
<feature type="region of interest" description="Disordered" evidence="1">
    <location>
        <begin position="429"/>
        <end position="515"/>
    </location>
</feature>
<feature type="region of interest" description="Disordered" evidence="1">
    <location>
        <begin position="590"/>
        <end position="633"/>
    </location>
</feature>
<feature type="region of interest" description="Disordered" evidence="1">
    <location>
        <begin position="2199"/>
        <end position="2244"/>
    </location>
</feature>
<feature type="region of interest" description="Disordered" evidence="1">
    <location>
        <begin position="2394"/>
        <end position="2415"/>
    </location>
</feature>
<feature type="compositionally biased region" description="Low complexity" evidence="1">
    <location>
        <begin position="2406"/>
        <end position="2415"/>
    </location>
</feature>
<feature type="region of interest" description="Disordered" evidence="1">
    <location>
        <begin position="131"/>
        <end position="162"/>
    </location>
</feature>
<feature type="compositionally biased region" description="Polar residues" evidence="1">
    <location>
        <begin position="2199"/>
        <end position="2211"/>
    </location>
</feature>
<reference evidence="2" key="1">
    <citation type="journal article" date="2020" name="bioRxiv">
        <title>Comparative genomics of Chlamydomonas.</title>
        <authorList>
            <person name="Craig R.J."/>
            <person name="Hasan A.R."/>
            <person name="Ness R.W."/>
            <person name="Keightley P.D."/>
        </authorList>
    </citation>
    <scope>NUCLEOTIDE SEQUENCE</scope>
    <source>
        <strain evidence="2">CCAP 11/173</strain>
    </source>
</reference>
<feature type="region of interest" description="Disordered" evidence="1">
    <location>
        <begin position="1303"/>
        <end position="1340"/>
    </location>
</feature>
<feature type="compositionally biased region" description="Pro residues" evidence="1">
    <location>
        <begin position="2714"/>
        <end position="2728"/>
    </location>
</feature>
<feature type="compositionally biased region" description="Low complexity" evidence="1">
    <location>
        <begin position="2212"/>
        <end position="2223"/>
    </location>
</feature>
<feature type="compositionally biased region" description="Low complexity" evidence="1">
    <location>
        <begin position="483"/>
        <end position="496"/>
    </location>
</feature>
<organism evidence="2 3">
    <name type="scientific">Chlamydomonas schloesseri</name>
    <dbReference type="NCBI Taxonomy" id="2026947"/>
    <lineage>
        <taxon>Eukaryota</taxon>
        <taxon>Viridiplantae</taxon>
        <taxon>Chlorophyta</taxon>
        <taxon>core chlorophytes</taxon>
        <taxon>Chlorophyceae</taxon>
        <taxon>CS clade</taxon>
        <taxon>Chlamydomonadales</taxon>
        <taxon>Chlamydomonadaceae</taxon>
        <taxon>Chlamydomonas</taxon>
    </lineage>
</organism>
<feature type="compositionally biased region" description="Polar residues" evidence="1">
    <location>
        <begin position="2057"/>
        <end position="2069"/>
    </location>
</feature>
<evidence type="ECO:0000313" key="3">
    <source>
        <dbReference type="Proteomes" id="UP000613740"/>
    </source>
</evidence>
<accession>A0A835WV47</accession>
<name>A0A835WV47_9CHLO</name>